<evidence type="ECO:0000256" key="1">
    <source>
        <dbReference type="ARBA" id="ARBA00009009"/>
    </source>
</evidence>
<protein>
    <recommendedName>
        <fullName evidence="3 6">Beta-lactamase</fullName>
        <ecNumber evidence="2 6">3.5.2.6</ecNumber>
    </recommendedName>
</protein>
<dbReference type="InterPro" id="IPR045155">
    <property type="entry name" value="Beta-lactam_cat"/>
</dbReference>
<evidence type="ECO:0000256" key="5">
    <source>
        <dbReference type="ARBA" id="ARBA00023251"/>
    </source>
</evidence>
<dbReference type="OrthoDB" id="9784149at2"/>
<evidence type="ECO:0000256" key="6">
    <source>
        <dbReference type="RuleBase" id="RU361140"/>
    </source>
</evidence>
<dbReference type="InterPro" id="IPR023650">
    <property type="entry name" value="Beta-lactam_class-A_AS"/>
</dbReference>
<dbReference type="GO" id="GO:0008800">
    <property type="term" value="F:beta-lactamase activity"/>
    <property type="evidence" value="ECO:0007669"/>
    <property type="project" value="UniProtKB-UniRule"/>
</dbReference>
<reference evidence="8 9" key="1">
    <citation type="submission" date="2016-05" db="EMBL/GenBank/DDBJ databases">
        <title>Complete genome sequence of a phthalic acid esters degrading Mycobacterium sp. YC-RL4.</title>
        <authorList>
            <person name="Ren L."/>
            <person name="Fan S."/>
            <person name="Ruth N."/>
            <person name="Jia Y."/>
            <person name="Wang J."/>
            <person name="Qiao C."/>
        </authorList>
    </citation>
    <scope>NUCLEOTIDE SEQUENCE [LARGE SCALE GENOMIC DNA]</scope>
    <source>
        <strain evidence="8 9">YC-RL4</strain>
    </source>
</reference>
<evidence type="ECO:0000256" key="4">
    <source>
        <dbReference type="ARBA" id="ARBA00022801"/>
    </source>
</evidence>
<dbReference type="InterPro" id="IPR000871">
    <property type="entry name" value="Beta-lactam_class-A"/>
</dbReference>
<sequence>MLLSRRRVLFGGMTLAAAGALVGCGDESALAAPAPTLEERIRELEARHNAFIGLYAANLQSGLVVDNRADEPFALCSTFKTYAAARVLRGVADGEFSLDQPIFVPPEGVLPNSPVTGERLGQQMTLAELSQAALQRSDNLAANLLLEAIGGPQAITAFARSIGDDRTRLDRWEIELNSAIPGDPRDTTTPRALATGYRNLLAGEALPPAQRELLEGWMRANQTSSMRAGLPPGWTTADKTGSGDYATTNDSGVAYGPDGARVLLTIMTRTQSADSDAEGLRPLIGEVAALVVPHLLGRR</sequence>
<dbReference type="GO" id="GO:0030655">
    <property type="term" value="P:beta-lactam antibiotic catabolic process"/>
    <property type="evidence" value="ECO:0007669"/>
    <property type="project" value="InterPro"/>
</dbReference>
<dbReference type="STRING" id="1682113.A7U43_19115"/>
<evidence type="ECO:0000313" key="9">
    <source>
        <dbReference type="Proteomes" id="UP000077143"/>
    </source>
</evidence>
<dbReference type="Gene3D" id="3.40.710.10">
    <property type="entry name" value="DD-peptidase/beta-lactamase superfamily"/>
    <property type="match status" value="1"/>
</dbReference>
<dbReference type="EMBL" id="CP015596">
    <property type="protein sequence ID" value="ANE81114.1"/>
    <property type="molecule type" value="Genomic_DNA"/>
</dbReference>
<comment type="catalytic activity">
    <reaction evidence="6">
        <text>a beta-lactam + H2O = a substituted beta-amino acid</text>
        <dbReference type="Rhea" id="RHEA:20401"/>
        <dbReference type="ChEBI" id="CHEBI:15377"/>
        <dbReference type="ChEBI" id="CHEBI:35627"/>
        <dbReference type="ChEBI" id="CHEBI:140347"/>
        <dbReference type="EC" id="3.5.2.6"/>
    </reaction>
</comment>
<proteinExistence type="inferred from homology"/>
<evidence type="ECO:0000256" key="3">
    <source>
        <dbReference type="ARBA" id="ARBA00018879"/>
    </source>
</evidence>
<dbReference type="Proteomes" id="UP000077143">
    <property type="component" value="Chromosome"/>
</dbReference>
<evidence type="ECO:0000313" key="8">
    <source>
        <dbReference type="EMBL" id="ANE81114.1"/>
    </source>
</evidence>
<dbReference type="PROSITE" id="PS51318">
    <property type="entry name" value="TAT"/>
    <property type="match status" value="1"/>
</dbReference>
<dbReference type="RefSeq" id="WP_067998425.1">
    <property type="nucleotide sequence ID" value="NZ_CP015596.1"/>
</dbReference>
<dbReference type="PANTHER" id="PTHR35333:SF3">
    <property type="entry name" value="BETA-LACTAMASE-TYPE TRANSPEPTIDASE FOLD CONTAINING PROTEIN"/>
    <property type="match status" value="1"/>
</dbReference>
<feature type="domain" description="Beta-lactamase class A catalytic" evidence="7">
    <location>
        <begin position="53"/>
        <end position="268"/>
    </location>
</feature>
<dbReference type="PRINTS" id="PR00118">
    <property type="entry name" value="BLACTAMASEA"/>
</dbReference>
<dbReference type="InterPro" id="IPR012338">
    <property type="entry name" value="Beta-lactam/transpept-like"/>
</dbReference>
<dbReference type="AlphaFoldDB" id="A0A172UQQ9"/>
<dbReference type="NCBIfam" id="NF033103">
    <property type="entry name" value="bla_class_A"/>
    <property type="match status" value="1"/>
</dbReference>
<keyword evidence="4 6" id="KW-0378">Hydrolase</keyword>
<dbReference type="EC" id="3.5.2.6" evidence="2 6"/>
<dbReference type="SUPFAM" id="SSF56601">
    <property type="entry name" value="beta-lactamase/transpeptidase-like"/>
    <property type="match status" value="1"/>
</dbReference>
<accession>A0A172UQQ9</accession>
<dbReference type="PROSITE" id="PS51257">
    <property type="entry name" value="PROKAR_LIPOPROTEIN"/>
    <property type="match status" value="1"/>
</dbReference>
<dbReference type="InterPro" id="IPR006311">
    <property type="entry name" value="TAT_signal"/>
</dbReference>
<dbReference type="GO" id="GO:0046677">
    <property type="term" value="P:response to antibiotic"/>
    <property type="evidence" value="ECO:0007669"/>
    <property type="project" value="UniProtKB-UniRule"/>
</dbReference>
<name>A0A172UQQ9_9MYCO</name>
<dbReference type="Pfam" id="PF13354">
    <property type="entry name" value="Beta-lactamase2"/>
    <property type="match status" value="1"/>
</dbReference>
<dbReference type="KEGG" id="madi:A7U43_19115"/>
<comment type="similarity">
    <text evidence="1 6">Belongs to the class-A beta-lactamase family.</text>
</comment>
<evidence type="ECO:0000256" key="2">
    <source>
        <dbReference type="ARBA" id="ARBA00012865"/>
    </source>
</evidence>
<organism evidence="8 9">
    <name type="scientific">Mycobacterium adipatum</name>
    <dbReference type="NCBI Taxonomy" id="1682113"/>
    <lineage>
        <taxon>Bacteria</taxon>
        <taxon>Bacillati</taxon>
        <taxon>Actinomycetota</taxon>
        <taxon>Actinomycetes</taxon>
        <taxon>Mycobacteriales</taxon>
        <taxon>Mycobacteriaceae</taxon>
        <taxon>Mycobacterium</taxon>
    </lineage>
</organism>
<dbReference type="PROSITE" id="PS00146">
    <property type="entry name" value="BETA_LACTAMASE_A"/>
    <property type="match status" value="1"/>
</dbReference>
<keyword evidence="5 6" id="KW-0046">Antibiotic resistance</keyword>
<gene>
    <name evidence="8" type="ORF">A7U43_19115</name>
</gene>
<dbReference type="PANTHER" id="PTHR35333">
    <property type="entry name" value="BETA-LACTAMASE"/>
    <property type="match status" value="1"/>
</dbReference>
<keyword evidence="9" id="KW-1185">Reference proteome</keyword>
<evidence type="ECO:0000259" key="7">
    <source>
        <dbReference type="Pfam" id="PF13354"/>
    </source>
</evidence>